<comment type="caution">
    <text evidence="1">The sequence shown here is derived from an EMBL/GenBank/DDBJ whole genome shotgun (WGS) entry which is preliminary data.</text>
</comment>
<evidence type="ECO:0000313" key="1">
    <source>
        <dbReference type="EMBL" id="EXF95775.1"/>
    </source>
</evidence>
<dbReference type="AlphaFoldDB" id="A0A010SSM2"/>
<accession>A0A010SSM2</accession>
<dbReference type="RefSeq" id="WP_019689911.1">
    <property type="nucleotide sequence ID" value="NZ_AFOY02000004.1"/>
</dbReference>
<sequence>MHSDPANKRDAICKVRFTQRAKRQLQMEAKMAGMQLATYLHELAELGRAHRAAEAVREIHGVSAQDNHKTA</sequence>
<reference evidence="1 2" key="1">
    <citation type="journal article" date="2011" name="J. Bacteriol.">
        <title>Draft genome sequence of the polycyclic aromatic hydrocarbon-degrading, genetically engineered bioluminescent bioreporter Pseudomonas fluorescens HK44.</title>
        <authorList>
            <person name="Chauhan A."/>
            <person name="Layton A.C."/>
            <person name="Williams D.E."/>
            <person name="Smartt A.E."/>
            <person name="Ripp S."/>
            <person name="Karpinets T.V."/>
            <person name="Brown S.D."/>
            <person name="Sayler G.S."/>
        </authorList>
    </citation>
    <scope>NUCLEOTIDE SEQUENCE [LARGE SCALE GENOMIC DNA]</scope>
    <source>
        <strain evidence="1 2">HK44</strain>
    </source>
</reference>
<dbReference type="EMBL" id="AFOY02000004">
    <property type="protein sequence ID" value="EXF95775.1"/>
    <property type="molecule type" value="Genomic_DNA"/>
</dbReference>
<evidence type="ECO:0000313" key="2">
    <source>
        <dbReference type="Proteomes" id="UP000022611"/>
    </source>
</evidence>
<dbReference type="Proteomes" id="UP000022611">
    <property type="component" value="Unassembled WGS sequence"/>
</dbReference>
<dbReference type="HOGENOM" id="CLU_2772796_0_0_6"/>
<name>A0A010SSM2_PSEFL</name>
<organism evidence="1 2">
    <name type="scientific">Pseudomonas fluorescens HK44</name>
    <dbReference type="NCBI Taxonomy" id="1042209"/>
    <lineage>
        <taxon>Bacteria</taxon>
        <taxon>Pseudomonadati</taxon>
        <taxon>Pseudomonadota</taxon>
        <taxon>Gammaproteobacteria</taxon>
        <taxon>Pseudomonadales</taxon>
        <taxon>Pseudomonadaceae</taxon>
        <taxon>Pseudomonas</taxon>
    </lineage>
</organism>
<dbReference type="PATRIC" id="fig|1042209.11.peg.619"/>
<proteinExistence type="predicted"/>
<dbReference type="OrthoDB" id="6903589at2"/>
<protein>
    <submittedName>
        <fullName evidence="1">Uncharacterized protein</fullName>
    </submittedName>
</protein>
<gene>
    <name evidence="1" type="ORF">HK44_020475</name>
</gene>